<dbReference type="RefSeq" id="WP_240827389.1">
    <property type="nucleotide sequence ID" value="NZ_JAKWBL010000001.1"/>
</dbReference>
<evidence type="ECO:0000256" key="1">
    <source>
        <dbReference type="ARBA" id="ARBA00022679"/>
    </source>
</evidence>
<dbReference type="GO" id="GO:0016740">
    <property type="term" value="F:transferase activity"/>
    <property type="evidence" value="ECO:0007669"/>
    <property type="project" value="UniProtKB-KW"/>
</dbReference>
<evidence type="ECO:0000313" key="3">
    <source>
        <dbReference type="Proteomes" id="UP001202248"/>
    </source>
</evidence>
<dbReference type="PANTHER" id="PTHR48207">
    <property type="entry name" value="SUCCINATE--HYDROXYMETHYLGLUTARATE COA-TRANSFERASE"/>
    <property type="match status" value="1"/>
</dbReference>
<dbReference type="EMBL" id="JAKWBL010000001">
    <property type="protein sequence ID" value="MCH5598040.1"/>
    <property type="molecule type" value="Genomic_DNA"/>
</dbReference>
<keyword evidence="3" id="KW-1185">Reference proteome</keyword>
<gene>
    <name evidence="2" type="ORF">MKP09_09020</name>
</gene>
<dbReference type="InterPro" id="IPR044855">
    <property type="entry name" value="CoA-Trfase_III_dom3_sf"/>
</dbReference>
<evidence type="ECO:0000313" key="2">
    <source>
        <dbReference type="EMBL" id="MCH5598040.1"/>
    </source>
</evidence>
<sequence>MKLPLEGVLVLEFAQYLSGPCAGLRLADLGARVIKIEHPEKGEAGRKLSIKNLWLDDSSLLFNTINRNKESFAADMNNAEDMETLRRLIARAHVLIHNFRPGVMEKRMLDYESVKAINPSIVYTQISGYGSKGPWAKKPGQDLLVQALSGLAFTTGSYEDNPTPLGLGIGDYLCGNQAVQFILAALIRSRKNGKGTLLELSLLESLIDLQFEFFTTYFASGKMPERAHHHNAHSLLSAPYGIYKTSDGFIAIAMMSLQQLNKMMESQVLTQFSEGDVFSKRDEIKVVIADLLLHHPNDFWIQKAQIFDLWIMPVLNWKQMKTSKGYQVLEMEQEIASSKGGKKITTTRCPIRINNKKLYAGKAAPALNEHTQQIKQSLL</sequence>
<organism evidence="2 3">
    <name type="scientific">Niabella ginsengisoli</name>
    <dbReference type="NCBI Taxonomy" id="522298"/>
    <lineage>
        <taxon>Bacteria</taxon>
        <taxon>Pseudomonadati</taxon>
        <taxon>Bacteroidota</taxon>
        <taxon>Chitinophagia</taxon>
        <taxon>Chitinophagales</taxon>
        <taxon>Chitinophagaceae</taxon>
        <taxon>Niabella</taxon>
    </lineage>
</organism>
<dbReference type="InterPro" id="IPR023606">
    <property type="entry name" value="CoA-Trfase_III_dom_1_sf"/>
</dbReference>
<protein>
    <submittedName>
        <fullName evidence="2">CoA transferase</fullName>
    </submittedName>
</protein>
<reference evidence="2 3" key="1">
    <citation type="submission" date="2022-02" db="EMBL/GenBank/DDBJ databases">
        <authorList>
            <person name="Min J."/>
        </authorList>
    </citation>
    <scope>NUCLEOTIDE SEQUENCE [LARGE SCALE GENOMIC DNA]</scope>
    <source>
        <strain evidence="2 3">GR10-1</strain>
    </source>
</reference>
<accession>A0ABS9SI69</accession>
<name>A0ABS9SI69_9BACT</name>
<dbReference type="SUPFAM" id="SSF89796">
    <property type="entry name" value="CoA-transferase family III (CaiB/BaiF)"/>
    <property type="match status" value="1"/>
</dbReference>
<keyword evidence="1 2" id="KW-0808">Transferase</keyword>
<proteinExistence type="predicted"/>
<dbReference type="Pfam" id="PF02515">
    <property type="entry name" value="CoA_transf_3"/>
    <property type="match status" value="1"/>
</dbReference>
<dbReference type="InterPro" id="IPR003673">
    <property type="entry name" value="CoA-Trfase_fam_III"/>
</dbReference>
<dbReference type="PANTHER" id="PTHR48207:SF4">
    <property type="entry name" value="BLL6097 PROTEIN"/>
    <property type="match status" value="1"/>
</dbReference>
<dbReference type="Gene3D" id="3.30.1540.10">
    <property type="entry name" value="formyl-coa transferase, domain 3"/>
    <property type="match status" value="1"/>
</dbReference>
<comment type="caution">
    <text evidence="2">The sequence shown here is derived from an EMBL/GenBank/DDBJ whole genome shotgun (WGS) entry which is preliminary data.</text>
</comment>
<dbReference type="InterPro" id="IPR050483">
    <property type="entry name" value="CoA-transferase_III_domain"/>
</dbReference>
<dbReference type="Proteomes" id="UP001202248">
    <property type="component" value="Unassembled WGS sequence"/>
</dbReference>
<dbReference type="Gene3D" id="3.40.50.10540">
    <property type="entry name" value="Crotonobetainyl-coa:carnitine coa-transferase, domain 1"/>
    <property type="match status" value="1"/>
</dbReference>